<evidence type="ECO:0000259" key="3">
    <source>
        <dbReference type="Pfam" id="PF06863"/>
    </source>
</evidence>
<dbReference type="EMBL" id="CP134145">
    <property type="protein sequence ID" value="WNC74196.1"/>
    <property type="molecule type" value="Genomic_DNA"/>
</dbReference>
<evidence type="ECO:0000256" key="1">
    <source>
        <dbReference type="SAM" id="SignalP"/>
    </source>
</evidence>
<dbReference type="PANTHER" id="PTHR36509:SF3">
    <property type="entry name" value="SIGNAL PEPTIDE PROTEIN"/>
    <property type="match status" value="1"/>
</dbReference>
<dbReference type="PANTHER" id="PTHR36509">
    <property type="entry name" value="BLL3101 PROTEIN"/>
    <property type="match status" value="1"/>
</dbReference>
<feature type="domain" description="DUF1254" evidence="3">
    <location>
        <begin position="79"/>
        <end position="208"/>
    </location>
</feature>
<dbReference type="Pfam" id="PF06742">
    <property type="entry name" value="DUF1214"/>
    <property type="match status" value="1"/>
</dbReference>
<name>A0ABY9U026_9GAMM</name>
<organism evidence="4 5">
    <name type="scientific">Thalassotalea psychrophila</name>
    <dbReference type="NCBI Taxonomy" id="3065647"/>
    <lineage>
        <taxon>Bacteria</taxon>
        <taxon>Pseudomonadati</taxon>
        <taxon>Pseudomonadota</taxon>
        <taxon>Gammaproteobacteria</taxon>
        <taxon>Alteromonadales</taxon>
        <taxon>Colwelliaceae</taxon>
        <taxon>Thalassotalea</taxon>
    </lineage>
</organism>
<feature type="signal peptide" evidence="1">
    <location>
        <begin position="1"/>
        <end position="21"/>
    </location>
</feature>
<proteinExistence type="predicted"/>
<keyword evidence="5" id="KW-1185">Reference proteome</keyword>
<dbReference type="Gene3D" id="1.10.3360.10">
    <property type="entry name" value="VPA0735-like domain"/>
    <property type="match status" value="1"/>
</dbReference>
<dbReference type="RefSeq" id="WP_348393303.1">
    <property type="nucleotide sequence ID" value="NZ_CP134145.1"/>
</dbReference>
<gene>
    <name evidence="4" type="ORF">RGQ13_09445</name>
</gene>
<sequence>MMKKFLLSMLVACTIALPAVADVPVTVPAAKSYVNNLSLDQRIDHHRAIESMIWSMPLMNMIAMREGMANAGVGFNDVAYHSSVQTWTEQFTTNNNTVPYVYTFWNVSEGPVVIEIPATYKGIPLVGAFLDAWQRPTEDFGPTGFDGGYGGKYVMLPPNYDGSYPAGYIPIQQKTYNGYSLIRPVVKNFKPETMATMIELVKQIKIYPLSEAGKPAKTKYIDVAGKHIDALPKFDASYFVDLHKVLQEEKLEERDKVALGMLRELGIEKGVEFNITKAQQNALNEAAKDAHMYMINEYLDESASIAYEGTNWSNAVPDEGNTHMTTLTWNFPNYLSYNSRGAGYNFFYSAMKKLGKATYYLKSSRDKDAVRLNGSNDYVLTVPKDVPAKRFWSVTAYSNDDATWFDNQPKGGVDSASGQLKTNADGTTTIYFGAKAPKGKEGNWVPTTAGREYFLYFRFYGPTAAAYGEWKLNDLVKVH</sequence>
<dbReference type="Gene3D" id="2.60.120.600">
    <property type="entry name" value="Domain of unknown function DUF1214, C-terminal domain"/>
    <property type="match status" value="1"/>
</dbReference>
<dbReference type="Pfam" id="PF06863">
    <property type="entry name" value="DUF1254"/>
    <property type="match status" value="1"/>
</dbReference>
<feature type="domain" description="DUF1214" evidence="2">
    <location>
        <begin position="359"/>
        <end position="463"/>
    </location>
</feature>
<accession>A0ABY9U026</accession>
<dbReference type="InterPro" id="IPR037049">
    <property type="entry name" value="DUF1214_C_sf"/>
</dbReference>
<dbReference type="Gene3D" id="2.60.40.1610">
    <property type="entry name" value="Domain of unknown function DUF1254"/>
    <property type="match status" value="1"/>
</dbReference>
<dbReference type="Proteomes" id="UP001258994">
    <property type="component" value="Chromosome"/>
</dbReference>
<dbReference type="InterPro" id="IPR010621">
    <property type="entry name" value="DUF1214"/>
</dbReference>
<dbReference type="SUPFAM" id="SSF160935">
    <property type="entry name" value="VPA0735-like"/>
    <property type="match status" value="1"/>
</dbReference>
<keyword evidence="1" id="KW-0732">Signal</keyword>
<feature type="chain" id="PRO_5046251955" evidence="1">
    <location>
        <begin position="22"/>
        <end position="479"/>
    </location>
</feature>
<protein>
    <submittedName>
        <fullName evidence="4">DUF1254 domain-containing protein</fullName>
    </submittedName>
</protein>
<evidence type="ECO:0000313" key="4">
    <source>
        <dbReference type="EMBL" id="WNC74196.1"/>
    </source>
</evidence>
<dbReference type="InterPro" id="IPR010679">
    <property type="entry name" value="DUF1254"/>
</dbReference>
<dbReference type="InterPro" id="IPR037050">
    <property type="entry name" value="DUF1254_sf"/>
</dbReference>
<evidence type="ECO:0000313" key="5">
    <source>
        <dbReference type="Proteomes" id="UP001258994"/>
    </source>
</evidence>
<evidence type="ECO:0000259" key="2">
    <source>
        <dbReference type="Pfam" id="PF06742"/>
    </source>
</evidence>
<reference evidence="5" key="1">
    <citation type="submission" date="2023-09" db="EMBL/GenBank/DDBJ databases">
        <authorList>
            <person name="Li S."/>
            <person name="Li X."/>
            <person name="Zhang C."/>
            <person name="Zhao Z."/>
        </authorList>
    </citation>
    <scope>NUCLEOTIDE SEQUENCE [LARGE SCALE GENOMIC DNA]</scope>
    <source>
        <strain evidence="5">SQ149</strain>
    </source>
</reference>